<dbReference type="EC" id="3.1.3.48" evidence="2"/>
<dbReference type="CDD" id="cd00047">
    <property type="entry name" value="PTPc"/>
    <property type="match status" value="1"/>
</dbReference>
<comment type="similarity">
    <text evidence="1">Belongs to the protein-tyrosine phosphatase family.</text>
</comment>
<evidence type="ECO:0000256" key="1">
    <source>
        <dbReference type="ARBA" id="ARBA00009580"/>
    </source>
</evidence>
<evidence type="ECO:0000259" key="5">
    <source>
        <dbReference type="PROSITE" id="PS50055"/>
    </source>
</evidence>
<dbReference type="AlphaFoldDB" id="A0A8J1TCD3"/>
<dbReference type="PANTHER" id="PTHR19134:SF562">
    <property type="entry name" value="PROTEIN-TYROSINE-PHOSPHATASE"/>
    <property type="match status" value="1"/>
</dbReference>
<dbReference type="Gene3D" id="3.90.190.10">
    <property type="entry name" value="Protein tyrosine phosphatase superfamily"/>
    <property type="match status" value="1"/>
</dbReference>
<dbReference type="Proteomes" id="UP000749559">
    <property type="component" value="Unassembled WGS sequence"/>
</dbReference>
<dbReference type="InterPro" id="IPR000242">
    <property type="entry name" value="PTP_cat"/>
</dbReference>
<evidence type="ECO:0000256" key="3">
    <source>
        <dbReference type="ARBA" id="ARBA00022801"/>
    </source>
</evidence>
<keyword evidence="3" id="KW-0378">Hydrolase</keyword>
<gene>
    <name evidence="6" type="ORF">OFUS_LOCUS23037</name>
</gene>
<dbReference type="OrthoDB" id="6272991at2759"/>
<dbReference type="Pfam" id="PF00102">
    <property type="entry name" value="Y_phosphatase"/>
    <property type="match status" value="1"/>
</dbReference>
<dbReference type="InterPro" id="IPR050348">
    <property type="entry name" value="Protein-Tyr_Phosphatase"/>
</dbReference>
<accession>A0A8J1TCD3</accession>
<dbReference type="GO" id="GO:0004725">
    <property type="term" value="F:protein tyrosine phosphatase activity"/>
    <property type="evidence" value="ECO:0007669"/>
    <property type="project" value="UniProtKB-EC"/>
</dbReference>
<evidence type="ECO:0000313" key="6">
    <source>
        <dbReference type="EMBL" id="CAH1798966.1"/>
    </source>
</evidence>
<dbReference type="PANTHER" id="PTHR19134">
    <property type="entry name" value="RECEPTOR-TYPE TYROSINE-PROTEIN PHOSPHATASE"/>
    <property type="match status" value="1"/>
</dbReference>
<feature type="non-terminal residue" evidence="6">
    <location>
        <position position="1"/>
    </location>
</feature>
<dbReference type="InterPro" id="IPR029021">
    <property type="entry name" value="Prot-tyrosine_phosphatase-like"/>
</dbReference>
<feature type="domain" description="Tyrosine-protein phosphatase" evidence="5">
    <location>
        <begin position="67"/>
        <end position="252"/>
    </location>
</feature>
<dbReference type="PROSITE" id="PS50055">
    <property type="entry name" value="TYR_PHOSPHATASE_PTP"/>
    <property type="match status" value="1"/>
</dbReference>
<evidence type="ECO:0000256" key="4">
    <source>
        <dbReference type="ARBA" id="ARBA00022912"/>
    </source>
</evidence>
<feature type="non-terminal residue" evidence="6">
    <location>
        <position position="252"/>
    </location>
</feature>
<proteinExistence type="inferred from homology"/>
<dbReference type="PRINTS" id="PR00700">
    <property type="entry name" value="PRTYPHPHTASE"/>
</dbReference>
<keyword evidence="7" id="KW-1185">Reference proteome</keyword>
<sequence length="252" mass="28712">ETNKQIGKFQTAAKPNSLLPVSTNDIAIDGLDTDIYGNLSAMKDTSIPVERLPTYIDGLSQNDNAAFKAEFDQLPSTPQAKYDVSSKQENKVRNRFVNIPTYDHTRVVLDTTSNDTDYISASYIEGYGDTKKRYIALQGPKVNTVNDTWRLLWQENIALVVTLTNLVENGKKKCEKYWPDNEHKEHYGDITVEAMGEETRNIYTKRIFCVKKKEDPGEREIVQYHFTGWLDHSAPSNSGHVIYFHRLVMAAK</sequence>
<dbReference type="EMBL" id="CAIIXF020000011">
    <property type="protein sequence ID" value="CAH1798966.1"/>
    <property type="molecule type" value="Genomic_DNA"/>
</dbReference>
<name>A0A8J1TCD3_OWEFU</name>
<comment type="caution">
    <text evidence="6">The sequence shown here is derived from an EMBL/GenBank/DDBJ whole genome shotgun (WGS) entry which is preliminary data.</text>
</comment>
<protein>
    <recommendedName>
        <fullName evidence="2">protein-tyrosine-phosphatase</fullName>
        <ecNumber evidence="2">3.1.3.48</ecNumber>
    </recommendedName>
</protein>
<evidence type="ECO:0000313" key="7">
    <source>
        <dbReference type="Proteomes" id="UP000749559"/>
    </source>
</evidence>
<dbReference type="GO" id="GO:0008045">
    <property type="term" value="P:motor neuron axon guidance"/>
    <property type="evidence" value="ECO:0007669"/>
    <property type="project" value="TreeGrafter"/>
</dbReference>
<evidence type="ECO:0000256" key="2">
    <source>
        <dbReference type="ARBA" id="ARBA00013064"/>
    </source>
</evidence>
<organism evidence="6 7">
    <name type="scientific">Owenia fusiformis</name>
    <name type="common">Polychaete worm</name>
    <dbReference type="NCBI Taxonomy" id="6347"/>
    <lineage>
        <taxon>Eukaryota</taxon>
        <taxon>Metazoa</taxon>
        <taxon>Spiralia</taxon>
        <taxon>Lophotrochozoa</taxon>
        <taxon>Annelida</taxon>
        <taxon>Polychaeta</taxon>
        <taxon>Sedentaria</taxon>
        <taxon>Canalipalpata</taxon>
        <taxon>Sabellida</taxon>
        <taxon>Oweniida</taxon>
        <taxon>Oweniidae</taxon>
        <taxon>Owenia</taxon>
    </lineage>
</organism>
<dbReference type="SMART" id="SM00194">
    <property type="entry name" value="PTPc"/>
    <property type="match status" value="1"/>
</dbReference>
<keyword evidence="4" id="KW-0904">Protein phosphatase</keyword>
<reference evidence="6" key="1">
    <citation type="submission" date="2022-03" db="EMBL/GenBank/DDBJ databases">
        <authorList>
            <person name="Martin C."/>
        </authorList>
    </citation>
    <scope>NUCLEOTIDE SEQUENCE</scope>
</reference>
<dbReference type="SUPFAM" id="SSF52799">
    <property type="entry name" value="(Phosphotyrosine protein) phosphatases II"/>
    <property type="match status" value="1"/>
</dbReference>